<keyword evidence="2" id="KW-1185">Reference proteome</keyword>
<sequence length="153" mass="17286">MYLHYTKFFAILKYFVQKSDKENLPRCIRKPTPCFSRSRFAESVNTNPVIIRRIIGQLKKAGLVDVRAGAGGASLRKKLNEITLLDVYKAVEVVESGQLFNFHDHPNPECPIGAHIESVLRTKMLEAQSAMEQKLAGVTLAQLTTELNEKRRS</sequence>
<dbReference type="GO" id="GO:0003677">
    <property type="term" value="F:DNA binding"/>
    <property type="evidence" value="ECO:0007669"/>
    <property type="project" value="UniProtKB-KW"/>
</dbReference>
<reference evidence="1 2" key="1">
    <citation type="submission" date="2023-07" db="EMBL/GenBank/DDBJ databases">
        <title>Genomic Encyclopedia of Type Strains, Phase IV (KMG-IV): sequencing the most valuable type-strain genomes for metagenomic binning, comparative biology and taxonomic classification.</title>
        <authorList>
            <person name="Goeker M."/>
        </authorList>
    </citation>
    <scope>NUCLEOTIDE SEQUENCE [LARGE SCALE GENOMIC DNA]</scope>
    <source>
        <strain evidence="1 2">DSM 17740</strain>
    </source>
</reference>
<dbReference type="Proteomes" id="UP001232445">
    <property type="component" value="Unassembled WGS sequence"/>
</dbReference>
<dbReference type="Gene3D" id="1.10.10.10">
    <property type="entry name" value="Winged helix-like DNA-binding domain superfamily/Winged helix DNA-binding domain"/>
    <property type="match status" value="1"/>
</dbReference>
<evidence type="ECO:0000313" key="2">
    <source>
        <dbReference type="Proteomes" id="UP001232445"/>
    </source>
</evidence>
<proteinExistence type="predicted"/>
<accession>A0ABU0CTL1</accession>
<dbReference type="PANTHER" id="PTHR33221">
    <property type="entry name" value="WINGED HELIX-TURN-HELIX TRANSCRIPTIONAL REGULATOR, RRF2 FAMILY"/>
    <property type="match status" value="1"/>
</dbReference>
<comment type="caution">
    <text evidence="1">The sequence shown here is derived from an EMBL/GenBank/DDBJ whole genome shotgun (WGS) entry which is preliminary data.</text>
</comment>
<dbReference type="Pfam" id="PF02082">
    <property type="entry name" value="Rrf2"/>
    <property type="match status" value="1"/>
</dbReference>
<dbReference type="SUPFAM" id="SSF46785">
    <property type="entry name" value="Winged helix' DNA-binding domain"/>
    <property type="match status" value="1"/>
</dbReference>
<dbReference type="InterPro" id="IPR036390">
    <property type="entry name" value="WH_DNA-bd_sf"/>
</dbReference>
<gene>
    <name evidence="1" type="ORF">J2S00_002552</name>
</gene>
<keyword evidence="1" id="KW-0238">DNA-binding</keyword>
<dbReference type="InterPro" id="IPR000944">
    <property type="entry name" value="Tscrpt_reg_Rrf2"/>
</dbReference>
<organism evidence="1 2">
    <name type="scientific">Caldalkalibacillus uzonensis</name>
    <dbReference type="NCBI Taxonomy" id="353224"/>
    <lineage>
        <taxon>Bacteria</taxon>
        <taxon>Bacillati</taxon>
        <taxon>Bacillota</taxon>
        <taxon>Bacilli</taxon>
        <taxon>Bacillales</taxon>
        <taxon>Bacillaceae</taxon>
        <taxon>Caldalkalibacillus</taxon>
    </lineage>
</organism>
<name>A0ABU0CTL1_9BACI</name>
<dbReference type="InterPro" id="IPR036388">
    <property type="entry name" value="WH-like_DNA-bd_sf"/>
</dbReference>
<dbReference type="PANTHER" id="PTHR33221:SF15">
    <property type="entry name" value="HTH-TYPE TRANSCRIPTIONAL REGULATOR YWGB-RELATED"/>
    <property type="match status" value="1"/>
</dbReference>
<dbReference type="EMBL" id="JAUSUQ010000009">
    <property type="protein sequence ID" value="MDQ0339759.1"/>
    <property type="molecule type" value="Genomic_DNA"/>
</dbReference>
<protein>
    <submittedName>
        <fullName evidence="1">DNA-binding IscR family transcriptional regulator</fullName>
    </submittedName>
</protein>
<evidence type="ECO:0000313" key="1">
    <source>
        <dbReference type="EMBL" id="MDQ0339759.1"/>
    </source>
</evidence>